<dbReference type="PATRIC" id="fig|123899.6.peg.2426"/>
<dbReference type="Gene3D" id="3.90.550.10">
    <property type="entry name" value="Spore Coat Polysaccharide Biosynthesis Protein SpsA, Chain A"/>
    <property type="match status" value="1"/>
</dbReference>
<dbReference type="OrthoDB" id="9781367at2"/>
<dbReference type="GeneID" id="56590303"/>
<dbReference type="eggNOG" id="COG1216">
    <property type="taxonomic scope" value="Bacteria"/>
</dbReference>
<dbReference type="EMBL" id="LT546645">
    <property type="protein sequence ID" value="SAI70764.1"/>
    <property type="molecule type" value="Genomic_DNA"/>
</dbReference>
<feature type="domain" description="Glycosyltransferase 2-like" evidence="4">
    <location>
        <begin position="11"/>
        <end position="142"/>
    </location>
</feature>
<evidence type="ECO:0000256" key="1">
    <source>
        <dbReference type="ARBA" id="ARBA00006739"/>
    </source>
</evidence>
<dbReference type="SUPFAM" id="SSF53448">
    <property type="entry name" value="Nucleotide-diphospho-sugar transferases"/>
    <property type="match status" value="1"/>
</dbReference>
<sequence length="312" mass="34904">MSAPDYPGRISVCIATYRRLDQLQALLEDLLAQTLMPVQLVVVDNDAQGSAEAVMLKMRPAFVARGVQVDYALQPEKNISLTRNMTVALATGEWLAFLDDDERAPPYWLERLRATARDFRAHGVLAPVLAEVPEHAPAWVRRGTFYDWARFKTGTLVPHHAMRMGNVLLRADRLEGLDPVFDPALGLSGGEDGDLLMRLINQGVRLVWCDEAEVTEPVPDSRLKTGWILRRALRGGQDFAIHFRHGRLGVQPNLGRSLLFFGRALLQMLVAGGLAAITWPVGRHRAVHWLARAWANYGKLSTLWGGHYQEYA</sequence>
<dbReference type="RefSeq" id="WP_025518104.1">
    <property type="nucleotide sequence ID" value="NZ_CP016340.1"/>
</dbReference>
<dbReference type="InterPro" id="IPR001173">
    <property type="entry name" value="Glyco_trans_2-like"/>
</dbReference>
<proteinExistence type="inferred from homology"/>
<comment type="similarity">
    <text evidence="1">Belongs to the glycosyltransferase 2 family.</text>
</comment>
<dbReference type="GO" id="GO:0016757">
    <property type="term" value="F:glycosyltransferase activity"/>
    <property type="evidence" value="ECO:0007669"/>
    <property type="project" value="UniProtKB-KW"/>
</dbReference>
<protein>
    <submittedName>
        <fullName evidence="5">Capsular polysaccharide biosynthesis glycosyl transferase</fullName>
    </submittedName>
</protein>
<keyword evidence="2" id="KW-0328">Glycosyltransferase</keyword>
<name>A0A157NBW4_9BORD</name>
<evidence type="ECO:0000256" key="3">
    <source>
        <dbReference type="ARBA" id="ARBA00022679"/>
    </source>
</evidence>
<dbReference type="AlphaFoldDB" id="A0A157NBW4"/>
<gene>
    <name evidence="5" type="ORF">SAMEA3906487_02439</name>
</gene>
<dbReference type="KEGG" id="btrm:SAMEA390648702439"/>
<evidence type="ECO:0000313" key="6">
    <source>
        <dbReference type="Proteomes" id="UP000076825"/>
    </source>
</evidence>
<dbReference type="CDD" id="cd00761">
    <property type="entry name" value="Glyco_tranf_GTA_type"/>
    <property type="match status" value="1"/>
</dbReference>
<dbReference type="Proteomes" id="UP000076825">
    <property type="component" value="Chromosome 1"/>
</dbReference>
<dbReference type="PANTHER" id="PTHR43179:SF12">
    <property type="entry name" value="GALACTOFURANOSYLTRANSFERASE GLFT2"/>
    <property type="match status" value="1"/>
</dbReference>
<keyword evidence="6" id="KW-1185">Reference proteome</keyword>
<keyword evidence="3 5" id="KW-0808">Transferase</keyword>
<organism evidence="5 6">
    <name type="scientific">Bordetella trematum</name>
    <dbReference type="NCBI Taxonomy" id="123899"/>
    <lineage>
        <taxon>Bacteria</taxon>
        <taxon>Pseudomonadati</taxon>
        <taxon>Pseudomonadota</taxon>
        <taxon>Betaproteobacteria</taxon>
        <taxon>Burkholderiales</taxon>
        <taxon>Alcaligenaceae</taxon>
        <taxon>Bordetella</taxon>
    </lineage>
</organism>
<evidence type="ECO:0000259" key="4">
    <source>
        <dbReference type="Pfam" id="PF00535"/>
    </source>
</evidence>
<dbReference type="STRING" id="123899.SAMEA3906487_02439"/>
<dbReference type="InterPro" id="IPR029044">
    <property type="entry name" value="Nucleotide-diphossugar_trans"/>
</dbReference>
<accession>A0A157NBW4</accession>
<evidence type="ECO:0000256" key="2">
    <source>
        <dbReference type="ARBA" id="ARBA00022676"/>
    </source>
</evidence>
<dbReference type="PANTHER" id="PTHR43179">
    <property type="entry name" value="RHAMNOSYLTRANSFERASE WBBL"/>
    <property type="match status" value="1"/>
</dbReference>
<dbReference type="Pfam" id="PF00535">
    <property type="entry name" value="Glycos_transf_2"/>
    <property type="match status" value="1"/>
</dbReference>
<evidence type="ECO:0000313" key="5">
    <source>
        <dbReference type="EMBL" id="SAI70764.1"/>
    </source>
</evidence>
<reference evidence="5 6" key="1">
    <citation type="submission" date="2016-04" db="EMBL/GenBank/DDBJ databases">
        <authorList>
            <consortium name="Pathogen Informatics"/>
        </authorList>
    </citation>
    <scope>NUCLEOTIDE SEQUENCE [LARGE SCALE GENOMIC DNA]</scope>
    <source>
        <strain evidence="5 6">H044680328</strain>
    </source>
</reference>